<name>A0A7I4YHJ1_HAECO</name>
<evidence type="ECO:0000313" key="3">
    <source>
        <dbReference type="Proteomes" id="UP000025227"/>
    </source>
</evidence>
<evidence type="ECO:0000313" key="4">
    <source>
        <dbReference type="WBParaSite" id="HCON_00098030-00001"/>
    </source>
</evidence>
<keyword evidence="1" id="KW-1133">Transmembrane helix</keyword>
<keyword evidence="3" id="KW-1185">Reference proteome</keyword>
<proteinExistence type="predicted"/>
<evidence type="ECO:0000256" key="1">
    <source>
        <dbReference type="SAM" id="Phobius"/>
    </source>
</evidence>
<dbReference type="WBParaSite" id="HCON_00098030-00001">
    <property type="protein sequence ID" value="HCON_00098030-00001"/>
    <property type="gene ID" value="HCON_00098030"/>
</dbReference>
<dbReference type="AlphaFoldDB" id="A0A7I4YHJ1"/>
<accession>A0A7I4YHJ1</accession>
<feature type="chain" id="PRO_5029679942" evidence="2">
    <location>
        <begin position="17"/>
        <end position="129"/>
    </location>
</feature>
<sequence>MYFVAVLFAIIAAALGQIVVQTPLGNTPLTLGPGPVVVSGNLSELTQGIKVKLSTSPRTSACDSVRMCSFAVLFAIIAAALGQIVVQTPLGNSPLPLGPGPVVVQGNSPLPPEVWPGILQISGSHPFGM</sequence>
<feature type="transmembrane region" description="Helical" evidence="1">
    <location>
        <begin position="64"/>
        <end position="86"/>
    </location>
</feature>
<protein>
    <submittedName>
        <fullName evidence="4">Secreted protein</fullName>
    </submittedName>
</protein>
<keyword evidence="2" id="KW-0732">Signal</keyword>
<reference evidence="4" key="1">
    <citation type="submission" date="2020-12" db="UniProtKB">
        <authorList>
            <consortium name="WormBaseParasite"/>
        </authorList>
    </citation>
    <scope>IDENTIFICATION</scope>
    <source>
        <strain evidence="4">MHco3</strain>
    </source>
</reference>
<feature type="signal peptide" evidence="2">
    <location>
        <begin position="1"/>
        <end position="16"/>
    </location>
</feature>
<evidence type="ECO:0000256" key="2">
    <source>
        <dbReference type="SAM" id="SignalP"/>
    </source>
</evidence>
<dbReference type="Proteomes" id="UP000025227">
    <property type="component" value="Unplaced"/>
</dbReference>
<organism evidence="3 4">
    <name type="scientific">Haemonchus contortus</name>
    <name type="common">Barber pole worm</name>
    <dbReference type="NCBI Taxonomy" id="6289"/>
    <lineage>
        <taxon>Eukaryota</taxon>
        <taxon>Metazoa</taxon>
        <taxon>Ecdysozoa</taxon>
        <taxon>Nematoda</taxon>
        <taxon>Chromadorea</taxon>
        <taxon>Rhabditida</taxon>
        <taxon>Rhabditina</taxon>
        <taxon>Rhabditomorpha</taxon>
        <taxon>Strongyloidea</taxon>
        <taxon>Trichostrongylidae</taxon>
        <taxon>Haemonchus</taxon>
    </lineage>
</organism>
<keyword evidence="1" id="KW-0472">Membrane</keyword>
<keyword evidence="1" id="KW-0812">Transmembrane</keyword>